<gene>
    <name evidence="1" type="ORF">QCA50_010446</name>
</gene>
<dbReference type="Proteomes" id="UP001385951">
    <property type="component" value="Unassembled WGS sequence"/>
</dbReference>
<evidence type="ECO:0000313" key="1">
    <source>
        <dbReference type="EMBL" id="KAK7686226.1"/>
    </source>
</evidence>
<keyword evidence="2" id="KW-1185">Reference proteome</keyword>
<comment type="caution">
    <text evidence="1">The sequence shown here is derived from an EMBL/GenBank/DDBJ whole genome shotgun (WGS) entry which is preliminary data.</text>
</comment>
<proteinExistence type="predicted"/>
<accession>A0AAW0FZ12</accession>
<dbReference type="EMBL" id="JASBNA010000017">
    <property type="protein sequence ID" value="KAK7686226.1"/>
    <property type="molecule type" value="Genomic_DNA"/>
</dbReference>
<reference evidence="1 2" key="1">
    <citation type="submission" date="2022-09" db="EMBL/GenBank/DDBJ databases">
        <authorList>
            <person name="Palmer J.M."/>
        </authorList>
    </citation>
    <scope>NUCLEOTIDE SEQUENCE [LARGE SCALE GENOMIC DNA]</scope>
    <source>
        <strain evidence="1 2">DSM 7382</strain>
    </source>
</reference>
<protein>
    <submittedName>
        <fullName evidence="1">Uncharacterized protein</fullName>
    </submittedName>
</protein>
<organism evidence="1 2">
    <name type="scientific">Cerrena zonata</name>
    <dbReference type="NCBI Taxonomy" id="2478898"/>
    <lineage>
        <taxon>Eukaryota</taxon>
        <taxon>Fungi</taxon>
        <taxon>Dikarya</taxon>
        <taxon>Basidiomycota</taxon>
        <taxon>Agaricomycotina</taxon>
        <taxon>Agaricomycetes</taxon>
        <taxon>Polyporales</taxon>
        <taxon>Cerrenaceae</taxon>
        <taxon>Cerrena</taxon>
    </lineage>
</organism>
<dbReference type="AlphaFoldDB" id="A0AAW0FZ12"/>
<sequence length="183" mass="19651">MDSEASSAVQFNSHIQTDLELRTFGTSGGGGLGPQTASTSDFQADTSASNLDLSVNVQELPPVDAGRGAWTFCLAGLVLETLVWGFSFSYGIFQGDHSECSWNISYILNTTTIGYYTTHPPFDQAPRLVIGAVGPATIALQYAEGLPLSFFYVRYPDFIQKSMWSGLGLSVVSLVLSSFVVNV</sequence>
<name>A0AAW0FZ12_9APHY</name>
<evidence type="ECO:0000313" key="2">
    <source>
        <dbReference type="Proteomes" id="UP001385951"/>
    </source>
</evidence>